<evidence type="ECO:0000313" key="4">
    <source>
        <dbReference type="EMBL" id="ROQ03322.1"/>
    </source>
</evidence>
<comment type="caution">
    <text evidence="4">The sequence shown here is derived from an EMBL/GenBank/DDBJ whole genome shotgun (WGS) entry which is preliminary data.</text>
</comment>
<dbReference type="InterPro" id="IPR013658">
    <property type="entry name" value="SGL"/>
</dbReference>
<evidence type="ECO:0000256" key="2">
    <source>
        <dbReference type="PIRSR" id="PIRSR605511-2"/>
    </source>
</evidence>
<evidence type="ECO:0000256" key="1">
    <source>
        <dbReference type="PIRSR" id="PIRSR605511-1"/>
    </source>
</evidence>
<sequence>MLFAPPQRIATTVFARVPDRLRRARRTDWADANRGGLHADCFLEGPSFDRDGNLWVTDIPNGRILRVSPAGEFELIAEYDGEPNGLKIDRDGRIFLADYKNGILRLDPRSGTVEPVMPRRHSERFRGPNDLVFAGNGDLYFTDQGQTGLHDPTGRVYRLTAAGRLECLTDRVPSPNGIALSPDEKTLYIAVTRANAVWRMPLMPDGFPSKVGNFLQLSGGVGPDGIAVLASGGVAVCHVGLGAVWLFGPTGEPEWRVDSCAGHGTTNLAFGGADRRTLYVTESESGQILKADLPVAGLGLYSHA</sequence>
<dbReference type="PANTHER" id="PTHR47572">
    <property type="entry name" value="LIPOPROTEIN-RELATED"/>
    <property type="match status" value="1"/>
</dbReference>
<dbReference type="PANTHER" id="PTHR47572:SF5">
    <property type="entry name" value="BLR2277 PROTEIN"/>
    <property type="match status" value="1"/>
</dbReference>
<gene>
    <name evidence="4" type="ORF">EDC65_0004</name>
</gene>
<dbReference type="InterPro" id="IPR051262">
    <property type="entry name" value="SMP-30/CGR1_Lactonase"/>
</dbReference>
<dbReference type="Gene3D" id="2.120.10.30">
    <property type="entry name" value="TolB, C-terminal domain"/>
    <property type="match status" value="1"/>
</dbReference>
<evidence type="ECO:0000259" key="3">
    <source>
        <dbReference type="Pfam" id="PF08450"/>
    </source>
</evidence>
<reference evidence="4 5" key="1">
    <citation type="submission" date="2018-11" db="EMBL/GenBank/DDBJ databases">
        <title>Genomic Encyclopedia of Type Strains, Phase IV (KMG-IV): sequencing the most valuable type-strain genomes for metagenomic binning, comparative biology and taxonomic classification.</title>
        <authorList>
            <person name="Goeker M."/>
        </authorList>
    </citation>
    <scope>NUCLEOTIDE SEQUENCE [LARGE SCALE GENOMIC DNA]</scope>
    <source>
        <strain evidence="4 5">DSM 5900</strain>
    </source>
</reference>
<keyword evidence="2" id="KW-0862">Zinc</keyword>
<dbReference type="Pfam" id="PF08450">
    <property type="entry name" value="SGL"/>
    <property type="match status" value="1"/>
</dbReference>
<name>A0A3N1MBW5_9PROT</name>
<dbReference type="Proteomes" id="UP000278222">
    <property type="component" value="Unassembled WGS sequence"/>
</dbReference>
<feature type="binding site" evidence="2">
    <location>
        <position position="224"/>
    </location>
    <ligand>
        <name>a divalent metal cation</name>
        <dbReference type="ChEBI" id="CHEBI:60240"/>
    </ligand>
</feature>
<dbReference type="PRINTS" id="PR01790">
    <property type="entry name" value="SMP30FAMILY"/>
</dbReference>
<feature type="domain" description="SMP-30/Gluconolactonase/LRE-like region" evidence="3">
    <location>
        <begin position="44"/>
        <end position="282"/>
    </location>
</feature>
<protein>
    <submittedName>
        <fullName evidence="4">Gluconolactonase</fullName>
    </submittedName>
</protein>
<feature type="active site" description="Proton donor/acceptor" evidence="1">
    <location>
        <position position="224"/>
    </location>
</feature>
<dbReference type="SUPFAM" id="SSF63829">
    <property type="entry name" value="Calcium-dependent phosphotriesterase"/>
    <property type="match status" value="1"/>
</dbReference>
<feature type="binding site" evidence="2">
    <location>
        <position position="129"/>
    </location>
    <ligand>
        <name>substrate</name>
    </ligand>
</feature>
<dbReference type="GO" id="GO:0046872">
    <property type="term" value="F:metal ion binding"/>
    <property type="evidence" value="ECO:0007669"/>
    <property type="project" value="UniProtKB-KW"/>
</dbReference>
<organism evidence="4 5">
    <name type="scientific">Stella humosa</name>
    <dbReference type="NCBI Taxonomy" id="94"/>
    <lineage>
        <taxon>Bacteria</taxon>
        <taxon>Pseudomonadati</taxon>
        <taxon>Pseudomonadota</taxon>
        <taxon>Alphaproteobacteria</taxon>
        <taxon>Rhodospirillales</taxon>
        <taxon>Stellaceae</taxon>
        <taxon>Stella</taxon>
    </lineage>
</organism>
<dbReference type="RefSeq" id="WP_123687654.1">
    <property type="nucleotide sequence ID" value="NZ_AP019700.1"/>
</dbReference>
<proteinExistence type="predicted"/>
<evidence type="ECO:0000313" key="5">
    <source>
        <dbReference type="Proteomes" id="UP000278222"/>
    </source>
</evidence>
<dbReference type="InterPro" id="IPR011042">
    <property type="entry name" value="6-blade_b-propeller_TolB-like"/>
</dbReference>
<feature type="binding site" evidence="2">
    <location>
        <position position="176"/>
    </location>
    <ligand>
        <name>a divalent metal cation</name>
        <dbReference type="ChEBI" id="CHEBI:60240"/>
    </ligand>
</feature>
<feature type="binding site" evidence="2">
    <location>
        <position position="44"/>
    </location>
    <ligand>
        <name>a divalent metal cation</name>
        <dbReference type="ChEBI" id="CHEBI:60240"/>
    </ligand>
</feature>
<dbReference type="InterPro" id="IPR005511">
    <property type="entry name" value="SMP-30"/>
</dbReference>
<accession>A0A3N1MBW5</accession>
<dbReference type="EMBL" id="RJKX01000001">
    <property type="protein sequence ID" value="ROQ03322.1"/>
    <property type="molecule type" value="Genomic_DNA"/>
</dbReference>
<dbReference type="AlphaFoldDB" id="A0A3N1MBW5"/>
<dbReference type="OrthoDB" id="241638at2"/>
<keyword evidence="2" id="KW-0479">Metal-binding</keyword>
<keyword evidence="5" id="KW-1185">Reference proteome</keyword>
<comment type="cofactor">
    <cofactor evidence="2">
        <name>Zn(2+)</name>
        <dbReference type="ChEBI" id="CHEBI:29105"/>
    </cofactor>
    <text evidence="2">Binds 1 divalent metal cation per subunit.</text>
</comment>